<dbReference type="Proteomes" id="UP000075243">
    <property type="component" value="Chromosome 1"/>
</dbReference>
<accession>A0A151UB87</accession>
<organism evidence="1 2">
    <name type="scientific">Cajanus cajan</name>
    <name type="common">Pigeon pea</name>
    <name type="synonym">Cajanus indicus</name>
    <dbReference type="NCBI Taxonomy" id="3821"/>
    <lineage>
        <taxon>Eukaryota</taxon>
        <taxon>Viridiplantae</taxon>
        <taxon>Streptophyta</taxon>
        <taxon>Embryophyta</taxon>
        <taxon>Tracheophyta</taxon>
        <taxon>Spermatophyta</taxon>
        <taxon>Magnoliopsida</taxon>
        <taxon>eudicotyledons</taxon>
        <taxon>Gunneridae</taxon>
        <taxon>Pentapetalae</taxon>
        <taxon>rosids</taxon>
        <taxon>fabids</taxon>
        <taxon>Fabales</taxon>
        <taxon>Fabaceae</taxon>
        <taxon>Papilionoideae</taxon>
        <taxon>50 kb inversion clade</taxon>
        <taxon>NPAAA clade</taxon>
        <taxon>indigoferoid/millettioid clade</taxon>
        <taxon>Phaseoleae</taxon>
        <taxon>Cajanus</taxon>
    </lineage>
</organism>
<keyword evidence="2" id="KW-1185">Reference proteome</keyword>
<dbReference type="EMBL" id="CM003603">
    <property type="protein sequence ID" value="KYP76539.1"/>
    <property type="molecule type" value="Genomic_DNA"/>
</dbReference>
<sequence length="68" mass="7887">MDATQYKSLIESLTYLTTIRPNIVFGVKLFSIFMKQPCDNHLQGVKRILRYIKCTLIDGNFYAINNDV</sequence>
<name>A0A151UB87_CAJCA</name>
<dbReference type="AlphaFoldDB" id="A0A151UB87"/>
<protein>
    <recommendedName>
        <fullName evidence="3">Retrovirus-related Pol polyprotein from transposon TNT 1-94</fullName>
    </recommendedName>
</protein>
<evidence type="ECO:0000313" key="1">
    <source>
        <dbReference type="EMBL" id="KYP76539.1"/>
    </source>
</evidence>
<gene>
    <name evidence="1" type="ORF">KK1_020785</name>
</gene>
<dbReference type="PANTHER" id="PTHR11439">
    <property type="entry name" value="GAG-POL-RELATED RETROTRANSPOSON"/>
    <property type="match status" value="1"/>
</dbReference>
<dbReference type="PANTHER" id="PTHR11439:SF483">
    <property type="entry name" value="PEPTIDE SYNTHASE GLIP-LIKE, PUTATIVE (AFU_ORTHOLOGUE AFUA_3G12920)-RELATED"/>
    <property type="match status" value="1"/>
</dbReference>
<evidence type="ECO:0000313" key="2">
    <source>
        <dbReference type="Proteomes" id="UP000075243"/>
    </source>
</evidence>
<dbReference type="Gramene" id="C.cajan_20185.t">
    <property type="protein sequence ID" value="C.cajan_20185.t.cds1"/>
    <property type="gene ID" value="C.cajan_20185"/>
</dbReference>
<reference evidence="1 2" key="1">
    <citation type="journal article" date="2012" name="Nat. Biotechnol.">
        <title>Draft genome sequence of pigeonpea (Cajanus cajan), an orphan legume crop of resource-poor farmers.</title>
        <authorList>
            <person name="Varshney R.K."/>
            <person name="Chen W."/>
            <person name="Li Y."/>
            <person name="Bharti A.K."/>
            <person name="Saxena R.K."/>
            <person name="Schlueter J.A."/>
            <person name="Donoghue M.T."/>
            <person name="Azam S."/>
            <person name="Fan G."/>
            <person name="Whaley A.M."/>
            <person name="Farmer A.D."/>
            <person name="Sheridan J."/>
            <person name="Iwata A."/>
            <person name="Tuteja R."/>
            <person name="Penmetsa R.V."/>
            <person name="Wu W."/>
            <person name="Upadhyaya H.D."/>
            <person name="Yang S.P."/>
            <person name="Shah T."/>
            <person name="Saxena K.B."/>
            <person name="Michael T."/>
            <person name="McCombie W.R."/>
            <person name="Yang B."/>
            <person name="Zhang G."/>
            <person name="Yang H."/>
            <person name="Wang J."/>
            <person name="Spillane C."/>
            <person name="Cook D.R."/>
            <person name="May G.D."/>
            <person name="Xu X."/>
            <person name="Jackson S.A."/>
        </authorList>
    </citation>
    <scope>NUCLEOTIDE SEQUENCE [LARGE SCALE GENOMIC DNA]</scope>
    <source>
        <strain evidence="2">cv. Asha</strain>
    </source>
</reference>
<proteinExistence type="predicted"/>
<evidence type="ECO:0008006" key="3">
    <source>
        <dbReference type="Google" id="ProtNLM"/>
    </source>
</evidence>